<dbReference type="Proteomes" id="UP001642360">
    <property type="component" value="Unassembled WGS sequence"/>
</dbReference>
<evidence type="ECO:0000313" key="5">
    <source>
        <dbReference type="Proteomes" id="UP001642360"/>
    </source>
</evidence>
<feature type="region of interest" description="Disordered" evidence="1">
    <location>
        <begin position="629"/>
        <end position="703"/>
    </location>
</feature>
<evidence type="ECO:0008006" key="6">
    <source>
        <dbReference type="Google" id="ProtNLM"/>
    </source>
</evidence>
<dbReference type="InterPro" id="IPR032795">
    <property type="entry name" value="DUF3741-assoc"/>
</dbReference>
<dbReference type="PANTHER" id="PTHR46836:SF8">
    <property type="entry name" value="AFADIN"/>
    <property type="match status" value="1"/>
</dbReference>
<evidence type="ECO:0000259" key="3">
    <source>
        <dbReference type="Pfam" id="PF14383"/>
    </source>
</evidence>
<sequence length="703" mass="78370">MERPKHRKSKIPTVSEGYQQIRKQRTVPKLASHSSSCSDGTTEEDIVMFELARSSSRRVIGTPMKKLLAEEMSKETEARRRSPSLIARLMGLDGLPSPQPVHRQQKKLLGSYQERTGSVGLQRNGQLYESRSNRKSSMEQQQFKDVYVDLEASHMVNRSNSSKWNVDSNFTKSEVAFMQQKCMVAKHISYDEKLQGSKEFHDTLDMLNSSKDLLPRFLQQPDYLFVKHLRDVQSDPSSSVCEHIAVLKPSNAAKYEGNAKGWKSERETCCKHDIRPHWIREDGLLMDTYKSHGAQNSVRSLKVQLEGKGDTGVLPTRIVVLKPNLVKASNGIKSISSPKFSNAYLSDCRKHAEYSSIGIGKAASPKIKDLSNDVAFSRPKSREARELAREITRQMKESFGSESTNFSYSGCESASESEVIVLTSRNSVDWNHLHKRSSSGSSESSVSSEAKKRLSERWNLTHRYQDVGVVGRGSTLGEMLALPDKGMRPENLDAIMVLDGASDRFTSSNSGAGCDDPVGISSRDGWKDGCIRNLSRSRSLPPLPFDSGIHRTSARCEAFVDDRYQKAQKALNRSRSKAVRGNLSQKEDASSKNSRPIRRKSHSSRHKYTDSAESFSAAHFSQFQVEMKFEKQDPSEQQPLVSQTPANNGPCVSSIAEAVEDAEQESITMSSKSSDEFLSNPSTFSLGSGDSSARDEKNLNLQV</sequence>
<keyword evidence="5" id="KW-1185">Reference proteome</keyword>
<dbReference type="AlphaFoldDB" id="A0ABC8RIY1"/>
<dbReference type="InterPro" id="IPR022212">
    <property type="entry name" value="DUF3741"/>
</dbReference>
<feature type="compositionally biased region" description="Basic and acidic residues" evidence="1">
    <location>
        <begin position="692"/>
        <end position="703"/>
    </location>
</feature>
<dbReference type="PANTHER" id="PTHR46836">
    <property type="entry name" value="AFADIN"/>
    <property type="match status" value="1"/>
</dbReference>
<feature type="compositionally biased region" description="Basic residues" evidence="1">
    <location>
        <begin position="595"/>
        <end position="606"/>
    </location>
</feature>
<evidence type="ECO:0000259" key="2">
    <source>
        <dbReference type="Pfam" id="PF12552"/>
    </source>
</evidence>
<evidence type="ECO:0000313" key="4">
    <source>
        <dbReference type="EMBL" id="CAK9141987.1"/>
    </source>
</evidence>
<protein>
    <recommendedName>
        <fullName evidence="6">DUF3741 domain-containing protein</fullName>
    </recommendedName>
</protein>
<evidence type="ECO:0000256" key="1">
    <source>
        <dbReference type="SAM" id="MobiDB-lite"/>
    </source>
</evidence>
<feature type="domain" description="DUF3741" evidence="2">
    <location>
        <begin position="179"/>
        <end position="222"/>
    </location>
</feature>
<dbReference type="Pfam" id="PF12552">
    <property type="entry name" value="DUF3741"/>
    <property type="match status" value="1"/>
</dbReference>
<proteinExistence type="predicted"/>
<reference evidence="4 5" key="1">
    <citation type="submission" date="2024-02" db="EMBL/GenBank/DDBJ databases">
        <authorList>
            <person name="Vignale AGUSTIN F."/>
            <person name="Sosa J E."/>
            <person name="Modenutti C."/>
        </authorList>
    </citation>
    <scope>NUCLEOTIDE SEQUENCE [LARGE SCALE GENOMIC DNA]</scope>
</reference>
<dbReference type="Pfam" id="PF14383">
    <property type="entry name" value="VARLMGL"/>
    <property type="match status" value="1"/>
</dbReference>
<feature type="compositionally biased region" description="Polar residues" evidence="1">
    <location>
        <begin position="665"/>
        <end position="691"/>
    </location>
</feature>
<accession>A0ABC8RIY1</accession>
<name>A0ABC8RIY1_9AQUA</name>
<comment type="caution">
    <text evidence="4">The sequence shown here is derived from an EMBL/GenBank/DDBJ whole genome shotgun (WGS) entry which is preliminary data.</text>
</comment>
<gene>
    <name evidence="4" type="ORF">ILEXP_LOCUS9618</name>
</gene>
<feature type="compositionally biased region" description="Basic residues" evidence="1">
    <location>
        <begin position="1"/>
        <end position="10"/>
    </location>
</feature>
<feature type="domain" description="DUF3741" evidence="3">
    <location>
        <begin position="77"/>
        <end position="98"/>
    </location>
</feature>
<dbReference type="EMBL" id="CAUOFW020001186">
    <property type="protein sequence ID" value="CAK9141987.1"/>
    <property type="molecule type" value="Genomic_DNA"/>
</dbReference>
<feature type="compositionally biased region" description="Polar residues" evidence="1">
    <location>
        <begin position="635"/>
        <end position="651"/>
    </location>
</feature>
<feature type="region of interest" description="Disordered" evidence="1">
    <location>
        <begin position="1"/>
        <end position="39"/>
    </location>
</feature>
<feature type="region of interest" description="Disordered" evidence="1">
    <location>
        <begin position="570"/>
        <end position="611"/>
    </location>
</feature>
<organism evidence="4 5">
    <name type="scientific">Ilex paraguariensis</name>
    <name type="common">yerba mate</name>
    <dbReference type="NCBI Taxonomy" id="185542"/>
    <lineage>
        <taxon>Eukaryota</taxon>
        <taxon>Viridiplantae</taxon>
        <taxon>Streptophyta</taxon>
        <taxon>Embryophyta</taxon>
        <taxon>Tracheophyta</taxon>
        <taxon>Spermatophyta</taxon>
        <taxon>Magnoliopsida</taxon>
        <taxon>eudicotyledons</taxon>
        <taxon>Gunneridae</taxon>
        <taxon>Pentapetalae</taxon>
        <taxon>asterids</taxon>
        <taxon>campanulids</taxon>
        <taxon>Aquifoliales</taxon>
        <taxon>Aquifoliaceae</taxon>
        <taxon>Ilex</taxon>
    </lineage>
</organism>